<dbReference type="RefSeq" id="XP_024738836.1">
    <property type="nucleotide sequence ID" value="XM_024886657.1"/>
</dbReference>
<proteinExistence type="predicted"/>
<evidence type="ECO:0000313" key="3">
    <source>
        <dbReference type="Proteomes" id="UP000235371"/>
    </source>
</evidence>
<dbReference type="OrthoDB" id="5272340at2759"/>
<evidence type="ECO:0000256" key="1">
    <source>
        <dbReference type="SAM" id="MobiDB-lite"/>
    </source>
</evidence>
<organism evidence="2 3">
    <name type="scientific">Hyaloscypha bicolor E</name>
    <dbReference type="NCBI Taxonomy" id="1095630"/>
    <lineage>
        <taxon>Eukaryota</taxon>
        <taxon>Fungi</taxon>
        <taxon>Dikarya</taxon>
        <taxon>Ascomycota</taxon>
        <taxon>Pezizomycotina</taxon>
        <taxon>Leotiomycetes</taxon>
        <taxon>Helotiales</taxon>
        <taxon>Hyaloscyphaceae</taxon>
        <taxon>Hyaloscypha</taxon>
        <taxon>Hyaloscypha bicolor</taxon>
    </lineage>
</organism>
<evidence type="ECO:0000313" key="2">
    <source>
        <dbReference type="EMBL" id="PMD61932.1"/>
    </source>
</evidence>
<dbReference type="AlphaFoldDB" id="A0A2J6TFZ6"/>
<reference evidence="2 3" key="1">
    <citation type="submission" date="2016-04" db="EMBL/GenBank/DDBJ databases">
        <title>A degradative enzymes factory behind the ericoid mycorrhizal symbiosis.</title>
        <authorList>
            <consortium name="DOE Joint Genome Institute"/>
            <person name="Martino E."/>
            <person name="Morin E."/>
            <person name="Grelet G."/>
            <person name="Kuo A."/>
            <person name="Kohler A."/>
            <person name="Daghino S."/>
            <person name="Barry K."/>
            <person name="Choi C."/>
            <person name="Cichocki N."/>
            <person name="Clum A."/>
            <person name="Copeland A."/>
            <person name="Hainaut M."/>
            <person name="Haridas S."/>
            <person name="Labutti K."/>
            <person name="Lindquist E."/>
            <person name="Lipzen A."/>
            <person name="Khouja H.-R."/>
            <person name="Murat C."/>
            <person name="Ohm R."/>
            <person name="Olson A."/>
            <person name="Spatafora J."/>
            <person name="Veneault-Fourrey C."/>
            <person name="Henrissat B."/>
            <person name="Grigoriev I."/>
            <person name="Martin F."/>
            <person name="Perotto S."/>
        </authorList>
    </citation>
    <scope>NUCLEOTIDE SEQUENCE [LARGE SCALE GENOMIC DNA]</scope>
    <source>
        <strain evidence="2 3">E</strain>
    </source>
</reference>
<sequence length="124" mass="14039">MSNSRPATNTAADSPSSKLIPEASVAKKNKWQTQFDVQAPPKCEMCDAEVKDMEARRTHMAETKHCHCFECDAYVPPGMLYSHWSDAHEDLTWNDHAVAHTDSVNVRDAMPWVREAIEKRRAAL</sequence>
<dbReference type="EMBL" id="KZ613785">
    <property type="protein sequence ID" value="PMD61932.1"/>
    <property type="molecule type" value="Genomic_DNA"/>
</dbReference>
<gene>
    <name evidence="2" type="ORF">K444DRAFT_662108</name>
</gene>
<dbReference type="Proteomes" id="UP000235371">
    <property type="component" value="Unassembled WGS sequence"/>
</dbReference>
<feature type="compositionally biased region" description="Polar residues" evidence="1">
    <location>
        <begin position="1"/>
        <end position="17"/>
    </location>
</feature>
<dbReference type="GeneID" id="36594734"/>
<evidence type="ECO:0008006" key="4">
    <source>
        <dbReference type="Google" id="ProtNLM"/>
    </source>
</evidence>
<feature type="region of interest" description="Disordered" evidence="1">
    <location>
        <begin position="1"/>
        <end position="25"/>
    </location>
</feature>
<dbReference type="InParanoid" id="A0A2J6TFZ6"/>
<protein>
    <recommendedName>
        <fullName evidence="4">C2H2-type domain-containing protein</fullName>
    </recommendedName>
</protein>
<keyword evidence="3" id="KW-1185">Reference proteome</keyword>
<accession>A0A2J6TFZ6</accession>
<name>A0A2J6TFZ6_9HELO</name>